<name>A0A084SNG8_9BACT</name>
<dbReference type="EMBL" id="JPMI01000227">
    <property type="protein sequence ID" value="KFA90003.1"/>
    <property type="molecule type" value="Genomic_DNA"/>
</dbReference>
<comment type="caution">
    <text evidence="1">The sequence shown here is derived from an EMBL/GenBank/DDBJ whole genome shotgun (WGS) entry which is preliminary data.</text>
</comment>
<accession>A0A084SNG8</accession>
<evidence type="ECO:0000313" key="2">
    <source>
        <dbReference type="Proteomes" id="UP000028547"/>
    </source>
</evidence>
<reference evidence="1 2" key="1">
    <citation type="submission" date="2014-07" db="EMBL/GenBank/DDBJ databases">
        <title>Draft Genome Sequence of Gephyronic Acid Producer, Cystobacter violaceus Strain Cb vi76.</title>
        <authorList>
            <person name="Stevens D.C."/>
            <person name="Young J."/>
            <person name="Carmichael R."/>
            <person name="Tan J."/>
            <person name="Taylor R.E."/>
        </authorList>
    </citation>
    <scope>NUCLEOTIDE SEQUENCE [LARGE SCALE GENOMIC DNA]</scope>
    <source>
        <strain evidence="1 2">Cb vi76</strain>
    </source>
</reference>
<dbReference type="AlphaFoldDB" id="A0A084SNG8"/>
<proteinExistence type="predicted"/>
<dbReference type="RefSeq" id="WP_043403486.1">
    <property type="nucleotide sequence ID" value="NZ_JPMI01000227.1"/>
</dbReference>
<evidence type="ECO:0000313" key="1">
    <source>
        <dbReference type="EMBL" id="KFA90003.1"/>
    </source>
</evidence>
<sequence length="220" mass="25538">MLKDQSFPPITLSGGGVVELRRCEDDFYRKARALSIPIEIRSSRLITLTDRLGLPQIYAALTVLTGPSGDLHDCWKGSFSFSFKLTVRRDSNEFRYLLRLVNFRSLVEPTLYRLQKPSESHSRTSYHAPFDNELSTNDIIDVVEFIAGFLEGFLETMPMWTTPFVKEVQSNFILFGYDPKAGAFFEESYDDEKSYRAALEHWRTLIPKETTEREQLDRDW</sequence>
<gene>
    <name evidence="1" type="ORF">Q664_30930</name>
</gene>
<organism evidence="1 2">
    <name type="scientific">Archangium violaceum Cb vi76</name>
    <dbReference type="NCBI Taxonomy" id="1406225"/>
    <lineage>
        <taxon>Bacteria</taxon>
        <taxon>Pseudomonadati</taxon>
        <taxon>Myxococcota</taxon>
        <taxon>Myxococcia</taxon>
        <taxon>Myxococcales</taxon>
        <taxon>Cystobacterineae</taxon>
        <taxon>Archangiaceae</taxon>
        <taxon>Archangium</taxon>
    </lineage>
</organism>
<protein>
    <submittedName>
        <fullName evidence="1">Uncharacterized protein</fullName>
    </submittedName>
</protein>
<dbReference type="Proteomes" id="UP000028547">
    <property type="component" value="Unassembled WGS sequence"/>
</dbReference>